<feature type="region of interest" description="Disordered" evidence="1">
    <location>
        <begin position="78"/>
        <end position="116"/>
    </location>
</feature>
<evidence type="ECO:0000313" key="3">
    <source>
        <dbReference type="EMBL" id="CAK5274828.1"/>
    </source>
</evidence>
<dbReference type="AlphaFoldDB" id="A0AAD2HES9"/>
<feature type="compositionally biased region" description="Low complexity" evidence="1">
    <location>
        <begin position="8"/>
        <end position="17"/>
    </location>
</feature>
<sequence length="116" mass="12290">MGIASLRSSSSSSSTSSQRHTALRVTHTTYPTMRCSSTLLAIALAFSSMAAAAPVTLEAPFSETSAVSTSAAQAADSVVLSSQEQQQQPIPSAVHGSDAFHLAEKSRRRSFRRRHP</sequence>
<accession>A0AAD2HES9</accession>
<evidence type="ECO:0000313" key="4">
    <source>
        <dbReference type="Proteomes" id="UP001295794"/>
    </source>
</evidence>
<feature type="region of interest" description="Disordered" evidence="1">
    <location>
        <begin position="1"/>
        <end position="23"/>
    </location>
</feature>
<reference evidence="3" key="1">
    <citation type="submission" date="2023-11" db="EMBL/GenBank/DDBJ databases">
        <authorList>
            <person name="De Vega J J."/>
            <person name="De Vega J J."/>
        </authorList>
    </citation>
    <scope>NUCLEOTIDE SEQUENCE</scope>
</reference>
<feature type="compositionally biased region" description="Basic residues" evidence="1">
    <location>
        <begin position="106"/>
        <end position="116"/>
    </location>
</feature>
<keyword evidence="4" id="KW-1185">Reference proteome</keyword>
<protein>
    <submittedName>
        <fullName evidence="3">Uncharacterized protein</fullName>
    </submittedName>
</protein>
<organism evidence="3 4">
    <name type="scientific">Mycena citricolor</name>
    <dbReference type="NCBI Taxonomy" id="2018698"/>
    <lineage>
        <taxon>Eukaryota</taxon>
        <taxon>Fungi</taxon>
        <taxon>Dikarya</taxon>
        <taxon>Basidiomycota</taxon>
        <taxon>Agaricomycotina</taxon>
        <taxon>Agaricomycetes</taxon>
        <taxon>Agaricomycetidae</taxon>
        <taxon>Agaricales</taxon>
        <taxon>Marasmiineae</taxon>
        <taxon>Mycenaceae</taxon>
        <taxon>Mycena</taxon>
    </lineage>
</organism>
<evidence type="ECO:0000256" key="1">
    <source>
        <dbReference type="SAM" id="MobiDB-lite"/>
    </source>
</evidence>
<gene>
    <name evidence="3" type="ORF">MYCIT1_LOCUS22176</name>
    <name evidence="2" type="ORF">MYCIT1_LOCUS258</name>
</gene>
<dbReference type="Proteomes" id="UP001295794">
    <property type="component" value="Unassembled WGS sequence"/>
</dbReference>
<evidence type="ECO:0000313" key="2">
    <source>
        <dbReference type="EMBL" id="CAK5261936.1"/>
    </source>
</evidence>
<feature type="compositionally biased region" description="Low complexity" evidence="1">
    <location>
        <begin position="78"/>
        <end position="88"/>
    </location>
</feature>
<proteinExistence type="predicted"/>
<name>A0AAD2HES9_9AGAR</name>
<dbReference type="EMBL" id="CAVNYO010000002">
    <property type="protein sequence ID" value="CAK5261936.1"/>
    <property type="molecule type" value="Genomic_DNA"/>
</dbReference>
<dbReference type="EMBL" id="CAVNYO010000403">
    <property type="protein sequence ID" value="CAK5274828.1"/>
    <property type="molecule type" value="Genomic_DNA"/>
</dbReference>
<comment type="caution">
    <text evidence="3">The sequence shown here is derived from an EMBL/GenBank/DDBJ whole genome shotgun (WGS) entry which is preliminary data.</text>
</comment>